<keyword evidence="3" id="KW-1185">Reference proteome</keyword>
<feature type="transmembrane region" description="Helical" evidence="1">
    <location>
        <begin position="76"/>
        <end position="95"/>
    </location>
</feature>
<feature type="transmembrane region" description="Helical" evidence="1">
    <location>
        <begin position="12"/>
        <end position="28"/>
    </location>
</feature>
<dbReference type="RefSeq" id="WP_249603035.1">
    <property type="nucleotide sequence ID" value="NZ_JAKHSK010000038.1"/>
</dbReference>
<sequence>MKSKKSRSIVRILMGSAMVFAGIAHLTFKRKEFQGQVPRWLPANQKVMDFTVISSGFVEITLGLLMILWKEKRISTGLMLTLFYVVIFPGNISQYRNRIDAFGLDSDRKRFIRLLFQPLLIYGALWSTGADTYLAEKYEDLKVLEA</sequence>
<feature type="transmembrane region" description="Helical" evidence="1">
    <location>
        <begin position="48"/>
        <end position="69"/>
    </location>
</feature>
<feature type="transmembrane region" description="Helical" evidence="1">
    <location>
        <begin position="115"/>
        <end position="134"/>
    </location>
</feature>
<keyword evidence="1" id="KW-0472">Membrane</keyword>
<dbReference type="PANTHER" id="PTHR36974">
    <property type="entry name" value="MEMBRANE PROTEIN-RELATED"/>
    <property type="match status" value="1"/>
</dbReference>
<name>A0A9X2CPN9_9FLAO</name>
<comment type="caution">
    <text evidence="2">The sequence shown here is derived from an EMBL/GenBank/DDBJ whole genome shotgun (WGS) entry which is preliminary data.</text>
</comment>
<dbReference type="EMBL" id="JAKHSK010000038">
    <property type="protein sequence ID" value="MCL6220334.1"/>
    <property type="molecule type" value="Genomic_DNA"/>
</dbReference>
<dbReference type="AlphaFoldDB" id="A0A9X2CPN9"/>
<keyword evidence="1" id="KW-0812">Transmembrane</keyword>
<dbReference type="Proteomes" id="UP001139521">
    <property type="component" value="Unassembled WGS sequence"/>
</dbReference>
<evidence type="ECO:0008006" key="4">
    <source>
        <dbReference type="Google" id="ProtNLM"/>
    </source>
</evidence>
<dbReference type="PANTHER" id="PTHR36974:SF1">
    <property type="entry name" value="DOXX FAMILY MEMBRANE PROTEIN"/>
    <property type="match status" value="1"/>
</dbReference>
<reference evidence="2" key="1">
    <citation type="submission" date="2022-01" db="EMBL/GenBank/DDBJ databases">
        <title>Genome sequencing of Zunongwangia sp. M21534 genome.</title>
        <authorList>
            <person name="Chen Y."/>
            <person name="Dong C."/>
            <person name="Shao Z."/>
        </authorList>
    </citation>
    <scope>NUCLEOTIDE SEQUENCE</scope>
    <source>
        <strain evidence="2">MCCC M21534</strain>
    </source>
</reference>
<evidence type="ECO:0000256" key="1">
    <source>
        <dbReference type="SAM" id="Phobius"/>
    </source>
</evidence>
<proteinExistence type="predicted"/>
<evidence type="ECO:0000313" key="2">
    <source>
        <dbReference type="EMBL" id="MCL6220334.1"/>
    </source>
</evidence>
<protein>
    <recommendedName>
        <fullName evidence="4">DoxX family membrane protein</fullName>
    </recommendedName>
</protein>
<organism evidence="2 3">
    <name type="scientific">Zunongwangia pacifica</name>
    <dbReference type="NCBI Taxonomy" id="2911062"/>
    <lineage>
        <taxon>Bacteria</taxon>
        <taxon>Pseudomonadati</taxon>
        <taxon>Bacteroidota</taxon>
        <taxon>Flavobacteriia</taxon>
        <taxon>Flavobacteriales</taxon>
        <taxon>Flavobacteriaceae</taxon>
        <taxon>Zunongwangia</taxon>
    </lineage>
</organism>
<accession>A0A9X2CPN9</accession>
<gene>
    <name evidence="2" type="ORF">L1967_18740</name>
</gene>
<evidence type="ECO:0000313" key="3">
    <source>
        <dbReference type="Proteomes" id="UP001139521"/>
    </source>
</evidence>
<keyword evidence="1" id="KW-1133">Transmembrane helix</keyword>